<dbReference type="Proteomes" id="UP000054937">
    <property type="component" value="Unassembled WGS sequence"/>
</dbReference>
<keyword evidence="3" id="KW-1185">Reference proteome</keyword>
<protein>
    <submittedName>
        <fullName evidence="2">Uncharacterized protein</fullName>
    </submittedName>
</protein>
<evidence type="ECO:0000256" key="1">
    <source>
        <dbReference type="SAM" id="MobiDB-lite"/>
    </source>
</evidence>
<proteinExistence type="predicted"/>
<reference evidence="2 3" key="1">
    <citation type="journal article" date="2015" name="Sci. Rep.">
        <title>Genome of the facultative scuticociliatosis pathogen Pseudocohnilembus persalinus provides insight into its virulence through horizontal gene transfer.</title>
        <authorList>
            <person name="Xiong J."/>
            <person name="Wang G."/>
            <person name="Cheng J."/>
            <person name="Tian M."/>
            <person name="Pan X."/>
            <person name="Warren A."/>
            <person name="Jiang C."/>
            <person name="Yuan D."/>
            <person name="Miao W."/>
        </authorList>
    </citation>
    <scope>NUCLEOTIDE SEQUENCE [LARGE SCALE GENOMIC DNA]</scope>
    <source>
        <strain evidence="2">36N120E</strain>
    </source>
</reference>
<comment type="caution">
    <text evidence="2">The sequence shown here is derived from an EMBL/GenBank/DDBJ whole genome shotgun (WGS) entry which is preliminary data.</text>
</comment>
<evidence type="ECO:0000313" key="3">
    <source>
        <dbReference type="Proteomes" id="UP000054937"/>
    </source>
</evidence>
<feature type="region of interest" description="Disordered" evidence="1">
    <location>
        <begin position="1"/>
        <end position="63"/>
    </location>
</feature>
<evidence type="ECO:0000313" key="2">
    <source>
        <dbReference type="EMBL" id="KRX05497.1"/>
    </source>
</evidence>
<dbReference type="InParanoid" id="A0A0V0QSZ8"/>
<gene>
    <name evidence="2" type="ORF">PPERSA_04534</name>
</gene>
<dbReference type="EMBL" id="LDAU01000107">
    <property type="protein sequence ID" value="KRX05497.1"/>
    <property type="molecule type" value="Genomic_DNA"/>
</dbReference>
<feature type="compositionally biased region" description="Polar residues" evidence="1">
    <location>
        <begin position="7"/>
        <end position="23"/>
    </location>
</feature>
<name>A0A0V0QSZ8_PSEPJ</name>
<organism evidence="2 3">
    <name type="scientific">Pseudocohnilembus persalinus</name>
    <name type="common">Ciliate</name>
    <dbReference type="NCBI Taxonomy" id="266149"/>
    <lineage>
        <taxon>Eukaryota</taxon>
        <taxon>Sar</taxon>
        <taxon>Alveolata</taxon>
        <taxon>Ciliophora</taxon>
        <taxon>Intramacronucleata</taxon>
        <taxon>Oligohymenophorea</taxon>
        <taxon>Scuticociliatia</taxon>
        <taxon>Philasterida</taxon>
        <taxon>Pseudocohnilembidae</taxon>
        <taxon>Pseudocohnilembus</taxon>
    </lineage>
</organism>
<sequence length="1506" mass="180876">MSEENQDQNQKLKQEGFLTNLQNKLFGDENKRENQNKNNDEQKDQIQKLQELQEGQNEDEEEQKIENLEEIQKQKKKGYVQKGKLYYQKYKEQANESVKEINTFMKKKFNIQKKQDEKLIQEQRKDEFIKKIREEDDSLNQIHNFAFSNNQFGQKQEQQKQNLNQNLNQNQPINIENNNIAQNQSQNILIFKQNFSGISEVNSQFVEEQSLSKQNSFLYDQQRNNVQYRQNNQVQSMFKMNQNQNLNQNLGQNLGQQNNNNIYKKNRIFDDQPNNIKLTKSRNENRIQTREFDKILQFSKYLEQPEIQRKIDLQQGDSISHIVNESQFLRENQQIQNLNKRNQNQLYNQNENQSFNKSSQDFSRILTESTLMEDSRVVRQHGFDFYCQCENQEEIMDFELNQLFQHMRQFSSKQEQHEQMYMQIAKRCEELYEFQNEVGQMVQAKAYNNQNKIMKRNLMVSDLSVTNNVCLDKIQLIRGKIQKIRQKYVEKSRKIVKLKRKKEKLEAFLRFLVQFRGRFQYVFDANLINDFEKIRIFQQKNQQFLDILVRSNQKQMINDQKKFEQFNFKKQNEGGQKNEGNWGNYNEEQQIFLEYFQGNLDGKKVRNMVEYVKNAQKGFQKDQEYIKRFKILGKLQGNLDSKLKNIIKFIRFYFQNLCFLNEKEEQTVQIYNDFLLCQFELQESIKNVKEIWNEQEINVLSQAEFEFQQSLQLILKNQKKLQEQNNLQNYPSQKYSERKAKQAQGERENLVKFLKKMVEVENKGKIQLILFVFEKVSFFLENIEIFLERKKGGFQQKLDEIYRKEQSCSEFQNQVKIFWEERDEELKQVFRDLNNFLGIFYKVYLKKCRVSQEFEGLIVREKEKIEKNLKQIQVNYYDMFSQCVQKMLEKVLVRDEWNNLNSSNQYQKLFEYKQKQLIEKEKINQEHEYYNVSSANNNSNFVSQQQYESIKFYRQNVKSLQKNQIFKYLCLDIENSRKQNQDQNNYFNSQKFNINQEYQIDDFLIFQDDYKKLFAHDYYFDEKFGNKKADQPIEMEDDLESSFSGRFWENLVQNQLENGFLRTVYSLDRNNASILEFFKEKSELSREQIKVMEQKDFKEIKQFLDIYYNKKFQNQEFLKGFQNQNQQHIGLKEIMVSIDSLQFIFNCINQNQGLNSYLQNDSFQQQNSNKDSYFMEYSFNQPNQTQQQNNNNINNKNQQIQSNEILTHLIKNKYVQNSSQLLQEIRNLFLKVYVDNKIEDFSQSQGHLWGLKGVQFSDIGSIINNTQSDLEMEFQKMEFSMEKVGIFCGDLLEELGERLRGTGKIRKNLDFIVKNLISGIFFAFGRQIIGEIGRFSEGGRRKLIQVGKLFLEVVQGQVVERFWEGKEEGEIRGFFGDLSEQFSFYLEIWFGDGKQIGEYIRKLGGVKDFQGGYFRNQVDASLGSSAQSQQSKLFDSQNSNFTNNFGIQQYKQEVYKGSDIFDFKLMINLLNSNDKYKIDKDVIYLVQLGKYYYKYINQFYEQVKQA</sequence>
<accession>A0A0V0QSZ8</accession>
<feature type="compositionally biased region" description="Basic and acidic residues" evidence="1">
    <location>
        <begin position="26"/>
        <end position="46"/>
    </location>
</feature>